<protein>
    <submittedName>
        <fullName evidence="1">DUF6263 family protein</fullName>
    </submittedName>
</protein>
<name>A0ABT3RT64_9BACT</name>
<proteinExistence type="predicted"/>
<keyword evidence="2" id="KW-1185">Reference proteome</keyword>
<dbReference type="RefSeq" id="WP_266057245.1">
    <property type="nucleotide sequence ID" value="NZ_JAPFQN010000006.1"/>
</dbReference>
<accession>A0ABT3RT64</accession>
<evidence type="ECO:0000313" key="2">
    <source>
        <dbReference type="Proteomes" id="UP001209885"/>
    </source>
</evidence>
<dbReference type="EMBL" id="JAPFQN010000006">
    <property type="protein sequence ID" value="MCX2744762.1"/>
    <property type="molecule type" value="Genomic_DNA"/>
</dbReference>
<reference evidence="1 2" key="1">
    <citation type="submission" date="2022-11" db="EMBL/GenBank/DDBJ databases">
        <title>The characterization of three novel Bacteroidetes species and genomic analysis of their roles in tidal elemental geochemical cycles.</title>
        <authorList>
            <person name="Ma K."/>
        </authorList>
    </citation>
    <scope>NUCLEOTIDE SEQUENCE [LARGE SCALE GENOMIC DNA]</scope>
    <source>
        <strain evidence="1 2">M17</strain>
    </source>
</reference>
<gene>
    <name evidence="1" type="ORF">OO013_12840</name>
</gene>
<evidence type="ECO:0000313" key="1">
    <source>
        <dbReference type="EMBL" id="MCX2744762.1"/>
    </source>
</evidence>
<comment type="caution">
    <text evidence="1">The sequence shown here is derived from an EMBL/GenBank/DDBJ whole genome shotgun (WGS) entry which is preliminary data.</text>
</comment>
<dbReference type="Pfam" id="PF19777">
    <property type="entry name" value="DUF6263"/>
    <property type="match status" value="1"/>
</dbReference>
<dbReference type="Proteomes" id="UP001209885">
    <property type="component" value="Unassembled WGS sequence"/>
</dbReference>
<sequence length="311" mass="34044">MTRQLKHLPVLILFGVMISFAFTTLKKEISYEFNEGDSFQYSYSSDTKVVQTIMSQKQEIENSSVYVFDISVSEASSSSCTMEAVISSFKNKSSANGSVSEFDSEDSEKGGGQTGMIYKNLKGHKYTFKIDNNGNISELEGAEELINKIVASLENLPPAQVDMLKNQLEASMSKDQIADMFNQIFITLKEGGASKGDTWSKTSEISVSSFSMKASKDFNYATTENSMAKVDIKGNMKTSEGASMNLMGMPAKINLSGQLQGEALLDSESVPQKALYMQVAKGDVKITEPASGQLMVIPMELTTQIKVQNLK</sequence>
<dbReference type="InterPro" id="IPR046230">
    <property type="entry name" value="DUF6263"/>
</dbReference>
<organism evidence="1 2">
    <name type="scientific">Mangrovivirga halotolerans</name>
    <dbReference type="NCBI Taxonomy" id="2993936"/>
    <lineage>
        <taxon>Bacteria</taxon>
        <taxon>Pseudomonadati</taxon>
        <taxon>Bacteroidota</taxon>
        <taxon>Cytophagia</taxon>
        <taxon>Cytophagales</taxon>
        <taxon>Mangrovivirgaceae</taxon>
        <taxon>Mangrovivirga</taxon>
    </lineage>
</organism>